<protein>
    <recommendedName>
        <fullName evidence="1">RNA-directed DNA polymerase</fullName>
        <ecNumber evidence="1">2.7.7.49</ecNumber>
    </recommendedName>
</protein>
<evidence type="ECO:0000313" key="4">
    <source>
        <dbReference type="Proteomes" id="UP000429181"/>
    </source>
</evidence>
<accession>A0A4W2I8T5</accession>
<sequence length="1090" mass="129052">MIQRRLAWPLRKDDTQIREAFHIFLGHKASLGKFKKIEIIPSIFSDHNAVRLDLNYRRKTIKNSNIWRLNNTLLNNQQIKEEIKKEIKICIETNENENTTTQNLWDTVKAVLRGKFIAIQAHLKKKEKSQINNLTLHLKQLEKEEMKNPRVSRRKEILKIRAEINAKETKETIAKINKTKSWFFERINKIDKPLARLIKKQREKNQINKIRNENGEITTDNTEIQRIIRDYYQQLYANKMDNVEEMDKFLEKYNFPKLDQEEIENLNRPITSMEIETVIKNLPANKSPGPDGFTAEFYQKFREELTPILLKLFQKIAEEGKLPNSFYEATITLIPKPDKDPTKKENYRPISLMNIDAKILNKILAIRIQQHIKKIIHHDQVGFIPGMQGFFNIRKSINVIHHINKLKNKNHMIISIDAEKAFDKIQHPFMIKTLQKAGIEGTYLNIIKAIYDKPTANIILNGEKLKAFPLKSGTRQGCPLSPLLFNIVLEVLATAIRAEKEIKGIKIGKEEVKLSLFADDMILYIENHKESTRKLLEIINDYSKVAGYKINTQKSLAFLYTNNEKTEREIKETIPFTIATERIKYLGIYLPKETKDLYIENYKTLVKEIKEDTNRWRNIPCSWIGRINIVKMSILPKAIYRFNAIPIKLPTVFFTELEQIISQFVWKYKKPRIAKAILRKKNGTGGINLPDFRLYYKATVIKTVWYWHKDRNIDQWNKIESPEINPRTYGHLICDKGGKNIQWRKDNLFNKWCWEIWSTTCKRMKLDHFLTPYTKINSKWIKDLNVRPETIKLLEENIGKTLSDIHHSRILYDPPPRILQIKAKINKWDLINLKIFCTSKETISKVKRQPSEWEKKVANEATDKQLISKIYKQLLQLNSRKINDPIKKWAKELNRHFSKKDIQMANKHMKRCSTSLIIREMQIKTTMRYHFTPVRMAAIQKSTNNKCWRGCGEKGTLLHCWWECKLVQPLWRTAWRFLKKLEIELPYDPATPLLGIHTEETRRERDTCTPMFIAALFIIAKTWKQPRCPSADEWIRKQWYIYTMEYYSAIKKNTFESVLMRWMKLEPIIQSEVSQKEKHKYSILTHIYGI</sequence>
<dbReference type="SUPFAM" id="SSF56672">
    <property type="entry name" value="DNA/RNA polymerases"/>
    <property type="match status" value="1"/>
</dbReference>
<dbReference type="Pfam" id="PF00078">
    <property type="entry name" value="RVT_1"/>
    <property type="match status" value="1"/>
</dbReference>
<feature type="domain" description="Reverse transcriptase" evidence="2">
    <location>
        <begin position="315"/>
        <end position="590"/>
    </location>
</feature>
<dbReference type="EC" id="2.7.7.49" evidence="1"/>
<dbReference type="AlphaFoldDB" id="A0A4W2I8T5"/>
<dbReference type="InterPro" id="IPR000477">
    <property type="entry name" value="RT_dom"/>
</dbReference>
<reference evidence="4" key="1">
    <citation type="submission" date="2018-11" db="EMBL/GenBank/DDBJ databases">
        <title>Haplotype-resolved cattle genomes.</title>
        <authorList>
            <person name="Low W.Y."/>
            <person name="Tearle R."/>
            <person name="Bickhart D.M."/>
            <person name="Rosen B.D."/>
            <person name="Koren S."/>
            <person name="Rhie A."/>
            <person name="Hiendleder S."/>
            <person name="Phillippy A.M."/>
            <person name="Smith T.P.L."/>
            <person name="Williams J.L."/>
        </authorList>
    </citation>
    <scope>NUCLEOTIDE SEQUENCE [LARGE SCALE GENOMIC DNA]</scope>
</reference>
<evidence type="ECO:0000256" key="1">
    <source>
        <dbReference type="ARBA" id="ARBA00012493"/>
    </source>
</evidence>
<dbReference type="PROSITE" id="PS50878">
    <property type="entry name" value="RT_POL"/>
    <property type="match status" value="1"/>
</dbReference>
<proteinExistence type="predicted"/>
<dbReference type="InterPro" id="IPR043502">
    <property type="entry name" value="DNA/RNA_pol_sf"/>
</dbReference>
<dbReference type="Proteomes" id="UP000429181">
    <property type="component" value="Unassembled WGS sequence"/>
</dbReference>
<evidence type="ECO:0000259" key="2">
    <source>
        <dbReference type="PROSITE" id="PS50878"/>
    </source>
</evidence>
<dbReference type="GO" id="GO:0003964">
    <property type="term" value="F:RNA-directed DNA polymerase activity"/>
    <property type="evidence" value="ECO:0007669"/>
    <property type="project" value="UniProtKB-EC"/>
</dbReference>
<name>A0A4W2I8T5_BOBOX</name>
<dbReference type="CDD" id="cd01650">
    <property type="entry name" value="RT_nLTR_like"/>
    <property type="match status" value="1"/>
</dbReference>
<dbReference type="Ensembl" id="ENSBIXT00005032833.1">
    <property type="protein sequence ID" value="ENSBIXP00005040333.1"/>
    <property type="gene ID" value="ENSBIXG00005005756.1"/>
</dbReference>
<organism evidence="3 4">
    <name type="scientific">Bos indicus x Bos taurus</name>
    <name type="common">Hybrid cattle</name>
    <dbReference type="NCBI Taxonomy" id="30522"/>
    <lineage>
        <taxon>Eukaryota</taxon>
        <taxon>Metazoa</taxon>
        <taxon>Chordata</taxon>
        <taxon>Craniata</taxon>
        <taxon>Vertebrata</taxon>
        <taxon>Euteleostomi</taxon>
        <taxon>Mammalia</taxon>
        <taxon>Eutheria</taxon>
        <taxon>Laurasiatheria</taxon>
        <taxon>Artiodactyla</taxon>
        <taxon>Ruminantia</taxon>
        <taxon>Pecora</taxon>
        <taxon>Bovidae</taxon>
        <taxon>Bovinae</taxon>
        <taxon>Bos</taxon>
    </lineage>
</organism>
<reference evidence="3" key="2">
    <citation type="submission" date="2025-08" db="UniProtKB">
        <authorList>
            <consortium name="Ensembl"/>
        </authorList>
    </citation>
    <scope>IDENTIFICATION</scope>
</reference>
<dbReference type="PANTHER" id="PTHR19446">
    <property type="entry name" value="REVERSE TRANSCRIPTASES"/>
    <property type="match status" value="1"/>
</dbReference>
<evidence type="ECO:0000313" key="3">
    <source>
        <dbReference type="Ensembl" id="ENSBIXP00005040333.1"/>
    </source>
</evidence>
<dbReference type="GeneTree" id="ENSGT01150000286946"/>